<dbReference type="Pfam" id="PF04011">
    <property type="entry name" value="LemA"/>
    <property type="match status" value="1"/>
</dbReference>
<evidence type="ECO:0000256" key="4">
    <source>
        <dbReference type="ARBA" id="ARBA00022989"/>
    </source>
</evidence>
<name>A0A8S5UB79_9CAUD</name>
<dbReference type="EMBL" id="BK016061">
    <property type="protein sequence ID" value="DAF91751.1"/>
    <property type="molecule type" value="Genomic_DNA"/>
</dbReference>
<dbReference type="PANTHER" id="PTHR34478">
    <property type="entry name" value="PROTEIN LEMA"/>
    <property type="match status" value="1"/>
</dbReference>
<evidence type="ECO:0000256" key="6">
    <source>
        <dbReference type="SAM" id="Phobius"/>
    </source>
</evidence>
<dbReference type="SUPFAM" id="SSF140478">
    <property type="entry name" value="LemA-like"/>
    <property type="match status" value="1"/>
</dbReference>
<evidence type="ECO:0000256" key="1">
    <source>
        <dbReference type="ARBA" id="ARBA00004167"/>
    </source>
</evidence>
<keyword evidence="3 6" id="KW-0812">Transmembrane</keyword>
<dbReference type="InterPro" id="IPR007156">
    <property type="entry name" value="MamQ_LemA"/>
</dbReference>
<comment type="similarity">
    <text evidence="2">Belongs to the LemA family.</text>
</comment>
<evidence type="ECO:0000256" key="2">
    <source>
        <dbReference type="ARBA" id="ARBA00008854"/>
    </source>
</evidence>
<proteinExistence type="inferred from homology"/>
<sequence length="182" mass="20711">MNSWLWAALAAVGGAALWYIMTMNRFARLLVKIRESDSGIKVALTRRSDTLTRMLDVTRAYARHEAGTLGSIVKMRQGMSMAQWSDANSQMDVLHGKINVLAEAYPELRSSENFRVLQASIAEIEEELQAVRRIYNMNVSQFNQMLAAWPDSIVGRLHGHKKEDFFKAEEEKKQDVAMQFSL</sequence>
<reference evidence="7" key="1">
    <citation type="journal article" date="2021" name="Proc. Natl. Acad. Sci. U.S.A.">
        <title>A Catalog of Tens of Thousands of Viruses from Human Metagenomes Reveals Hidden Associations with Chronic Diseases.</title>
        <authorList>
            <person name="Tisza M.J."/>
            <person name="Buck C.B."/>
        </authorList>
    </citation>
    <scope>NUCLEOTIDE SEQUENCE</scope>
    <source>
        <strain evidence="7">CtcT39</strain>
    </source>
</reference>
<dbReference type="Gene3D" id="1.20.1440.20">
    <property type="entry name" value="LemA-like domain"/>
    <property type="match status" value="1"/>
</dbReference>
<protein>
    <submittedName>
        <fullName evidence="7">LemA family</fullName>
    </submittedName>
</protein>
<dbReference type="PANTHER" id="PTHR34478:SF1">
    <property type="entry name" value="PROTEIN LEMA"/>
    <property type="match status" value="1"/>
</dbReference>
<organism evidence="7">
    <name type="scientific">Caudovirales sp. ctcT39</name>
    <dbReference type="NCBI Taxonomy" id="2825769"/>
    <lineage>
        <taxon>Viruses</taxon>
        <taxon>Duplodnaviria</taxon>
        <taxon>Heunggongvirae</taxon>
        <taxon>Uroviricota</taxon>
        <taxon>Caudoviricetes</taxon>
    </lineage>
</organism>
<dbReference type="InterPro" id="IPR023353">
    <property type="entry name" value="LemA-like_dom_sf"/>
</dbReference>
<accession>A0A8S5UB79</accession>
<evidence type="ECO:0000313" key="7">
    <source>
        <dbReference type="EMBL" id="DAF91751.1"/>
    </source>
</evidence>
<dbReference type="GO" id="GO:0016020">
    <property type="term" value="C:membrane"/>
    <property type="evidence" value="ECO:0007669"/>
    <property type="project" value="UniProtKB-SubCell"/>
</dbReference>
<keyword evidence="4 6" id="KW-1133">Transmembrane helix</keyword>
<evidence type="ECO:0000256" key="3">
    <source>
        <dbReference type="ARBA" id="ARBA00022692"/>
    </source>
</evidence>
<evidence type="ECO:0000256" key="5">
    <source>
        <dbReference type="ARBA" id="ARBA00023136"/>
    </source>
</evidence>
<feature type="transmembrane region" description="Helical" evidence="6">
    <location>
        <begin position="6"/>
        <end position="27"/>
    </location>
</feature>
<keyword evidence="5 6" id="KW-0472">Membrane</keyword>
<comment type="subcellular location">
    <subcellularLocation>
        <location evidence="1">Membrane</location>
        <topology evidence="1">Single-pass membrane protein</topology>
    </subcellularLocation>
</comment>